<dbReference type="InterPro" id="IPR002938">
    <property type="entry name" value="FAD-bd"/>
</dbReference>
<evidence type="ECO:0000256" key="4">
    <source>
        <dbReference type="ARBA" id="ARBA00022827"/>
    </source>
</evidence>
<dbReference type="InterPro" id="IPR050641">
    <property type="entry name" value="RIFMO-like"/>
</dbReference>
<dbReference type="InterPro" id="IPR012941">
    <property type="entry name" value="Phe_hydrox_C_dim_dom"/>
</dbReference>
<dbReference type="SUPFAM" id="SSF51905">
    <property type="entry name" value="FAD/NAD(P)-binding domain"/>
    <property type="match status" value="1"/>
</dbReference>
<evidence type="ECO:0000256" key="1">
    <source>
        <dbReference type="ARBA" id="ARBA00001974"/>
    </source>
</evidence>
<sequence length="679" mass="74307">MVTVLHVEQDDVKTRPNTSTTSSPYKAFASLENAQCSASSQARAGGYNLLNRVDPSCYVSAPENPHLICHSCVGLTSFSFPGLLMDPPTTTQTEVLIIGAGPAGLIAAKALSQLGIDVRIIDKRLPGESAGHADGIQPRTIEIWDSLGLGEDLRRMGSHVYRFATYGPRDDGKGVQKTSDAANIPLPSARYPYEVLAPIQIIEGIITNALRSAGVSIDQPFVPQSLEILPASCENEEYPVEVVLHKLDAEYLKKHNISQDARRELASMPECIERVERVRAKYVIGSDGAHSWVRKTLDILMEGDAVEAEWGVVDFTPVTDLPTIRAKNVVNSPGGVVGFVPRPNNTVRAYVQLGNGSSTAGRDIKSLIFNAIQSAMKPYTMSFQDITWLNIYRVSHRVAARFSDAQNRVFIVGDACHVHSPKGGQGANTSMTDAINLSWKLARVLRGLSSPKLLATYEEERRKHSLDLIQFDKELLRAIEGDQDEYARLWKHDILFASGIGVKYASTLSIPLFQDLAPGIPIGERFPSATLLRACDWNPCQTLDLLAFDKHFKLLLLPGSVCAGNVSRLTALQEFVKELEMTSGFEETVDVFMVLDQPEVDDEVVKQLPVVATAKHALYVDAVWHGTAPRAPCTGFYERLGISSKQGVAVLVRPDCHVSMMVPITKMDAHHVSAFLSGL</sequence>
<protein>
    <submittedName>
        <fullName evidence="9">Phenol hydroxylase, C-terminal dimerisation domain</fullName>
    </submittedName>
</protein>
<dbReference type="SUPFAM" id="SSF54373">
    <property type="entry name" value="FAD-linked reductases, C-terminal domain"/>
    <property type="match status" value="1"/>
</dbReference>
<dbReference type="Gene3D" id="3.50.50.60">
    <property type="entry name" value="FAD/NAD(P)-binding domain"/>
    <property type="match status" value="1"/>
</dbReference>
<evidence type="ECO:0000256" key="5">
    <source>
        <dbReference type="ARBA" id="ARBA00023002"/>
    </source>
</evidence>
<dbReference type="PANTHER" id="PTHR43004:SF19">
    <property type="entry name" value="BINDING MONOOXYGENASE, PUTATIVE (JCVI)-RELATED"/>
    <property type="match status" value="1"/>
</dbReference>
<name>A0A9P3ULV3_LYOSH</name>
<dbReference type="InterPro" id="IPR038220">
    <property type="entry name" value="PHOX_C_sf"/>
</dbReference>
<keyword evidence="10" id="KW-1185">Reference proteome</keyword>
<gene>
    <name evidence="9" type="ORF">LshimejAT787_0702240</name>
</gene>
<dbReference type="Gene3D" id="3.40.30.20">
    <property type="match status" value="1"/>
</dbReference>
<feature type="compositionally biased region" description="Polar residues" evidence="6">
    <location>
        <begin position="15"/>
        <end position="24"/>
    </location>
</feature>
<dbReference type="Pfam" id="PF01494">
    <property type="entry name" value="FAD_binding_3"/>
    <property type="match status" value="1"/>
</dbReference>
<dbReference type="EMBL" id="BRPK01000007">
    <property type="protein sequence ID" value="GLB39714.1"/>
    <property type="molecule type" value="Genomic_DNA"/>
</dbReference>
<dbReference type="Pfam" id="PF07976">
    <property type="entry name" value="Phe_hydrox_dim"/>
    <property type="match status" value="1"/>
</dbReference>
<proteinExistence type="inferred from homology"/>
<evidence type="ECO:0000256" key="6">
    <source>
        <dbReference type="SAM" id="MobiDB-lite"/>
    </source>
</evidence>
<comment type="similarity">
    <text evidence="2">Belongs to the PheA/TfdB FAD monooxygenase family.</text>
</comment>
<evidence type="ECO:0000256" key="3">
    <source>
        <dbReference type="ARBA" id="ARBA00022630"/>
    </source>
</evidence>
<dbReference type="InterPro" id="IPR036249">
    <property type="entry name" value="Thioredoxin-like_sf"/>
</dbReference>
<evidence type="ECO:0000313" key="10">
    <source>
        <dbReference type="Proteomes" id="UP001063166"/>
    </source>
</evidence>
<dbReference type="InterPro" id="IPR036188">
    <property type="entry name" value="FAD/NAD-bd_sf"/>
</dbReference>
<keyword evidence="5" id="KW-0560">Oxidoreductase</keyword>
<dbReference type="Gene3D" id="3.30.9.10">
    <property type="entry name" value="D-Amino Acid Oxidase, subunit A, domain 2"/>
    <property type="match status" value="1"/>
</dbReference>
<feature type="region of interest" description="Disordered" evidence="6">
    <location>
        <begin position="1"/>
        <end position="24"/>
    </location>
</feature>
<dbReference type="OrthoDB" id="1716816at2759"/>
<evidence type="ECO:0000259" key="8">
    <source>
        <dbReference type="Pfam" id="PF07976"/>
    </source>
</evidence>
<keyword evidence="3" id="KW-0285">Flavoprotein</keyword>
<dbReference type="AlphaFoldDB" id="A0A9P3ULV3"/>
<evidence type="ECO:0000313" key="9">
    <source>
        <dbReference type="EMBL" id="GLB39714.1"/>
    </source>
</evidence>
<dbReference type="PANTHER" id="PTHR43004">
    <property type="entry name" value="TRK SYSTEM POTASSIUM UPTAKE PROTEIN"/>
    <property type="match status" value="1"/>
</dbReference>
<comment type="caution">
    <text evidence="9">The sequence shown here is derived from an EMBL/GenBank/DDBJ whole genome shotgun (WGS) entry which is preliminary data.</text>
</comment>
<evidence type="ECO:0000259" key="7">
    <source>
        <dbReference type="Pfam" id="PF01494"/>
    </source>
</evidence>
<keyword evidence="4" id="KW-0274">FAD</keyword>
<feature type="domain" description="Phenol hydroxylase-like C-terminal dimerisation" evidence="8">
    <location>
        <begin position="514"/>
        <end position="678"/>
    </location>
</feature>
<feature type="domain" description="FAD-binding" evidence="7">
    <location>
        <begin position="93"/>
        <end position="471"/>
    </location>
</feature>
<dbReference type="SUPFAM" id="SSF52833">
    <property type="entry name" value="Thioredoxin-like"/>
    <property type="match status" value="1"/>
</dbReference>
<organism evidence="9 10">
    <name type="scientific">Lyophyllum shimeji</name>
    <name type="common">Hon-shimeji</name>
    <name type="synonym">Tricholoma shimeji</name>
    <dbReference type="NCBI Taxonomy" id="47721"/>
    <lineage>
        <taxon>Eukaryota</taxon>
        <taxon>Fungi</taxon>
        <taxon>Dikarya</taxon>
        <taxon>Basidiomycota</taxon>
        <taxon>Agaricomycotina</taxon>
        <taxon>Agaricomycetes</taxon>
        <taxon>Agaricomycetidae</taxon>
        <taxon>Agaricales</taxon>
        <taxon>Tricholomatineae</taxon>
        <taxon>Lyophyllaceae</taxon>
        <taxon>Lyophyllum</taxon>
    </lineage>
</organism>
<dbReference type="PRINTS" id="PR00420">
    <property type="entry name" value="RNGMNOXGNASE"/>
</dbReference>
<evidence type="ECO:0000256" key="2">
    <source>
        <dbReference type="ARBA" id="ARBA00007801"/>
    </source>
</evidence>
<reference evidence="9" key="1">
    <citation type="submission" date="2022-07" db="EMBL/GenBank/DDBJ databases">
        <title>The genome of Lyophyllum shimeji provides insight into the initial evolution of ectomycorrhizal fungal genome.</title>
        <authorList>
            <person name="Kobayashi Y."/>
            <person name="Shibata T."/>
            <person name="Hirakawa H."/>
            <person name="Shigenobu S."/>
            <person name="Nishiyama T."/>
            <person name="Yamada A."/>
            <person name="Hasebe M."/>
            <person name="Kawaguchi M."/>
        </authorList>
    </citation>
    <scope>NUCLEOTIDE SEQUENCE</scope>
    <source>
        <strain evidence="9">AT787</strain>
    </source>
</reference>
<dbReference type="Proteomes" id="UP001063166">
    <property type="component" value="Unassembled WGS sequence"/>
</dbReference>
<dbReference type="GO" id="GO:0071949">
    <property type="term" value="F:FAD binding"/>
    <property type="evidence" value="ECO:0007669"/>
    <property type="project" value="InterPro"/>
</dbReference>
<dbReference type="GO" id="GO:0016709">
    <property type="term" value="F:oxidoreductase activity, acting on paired donors, with incorporation or reduction of molecular oxygen, NAD(P)H as one donor, and incorporation of one atom of oxygen"/>
    <property type="evidence" value="ECO:0007669"/>
    <property type="project" value="UniProtKB-ARBA"/>
</dbReference>
<comment type="cofactor">
    <cofactor evidence="1">
        <name>FAD</name>
        <dbReference type="ChEBI" id="CHEBI:57692"/>
    </cofactor>
</comment>
<accession>A0A9P3ULV3</accession>